<dbReference type="VEuPathDB" id="CryptoDB:GNI_063210"/>
<dbReference type="GeneID" id="22912315"/>
<dbReference type="EMBL" id="AFNH02000478">
    <property type="protein sequence ID" value="EZG68229.1"/>
    <property type="molecule type" value="Genomic_DNA"/>
</dbReference>
<proteinExistence type="predicted"/>
<dbReference type="RefSeq" id="XP_011130031.1">
    <property type="nucleotide sequence ID" value="XM_011131729.1"/>
</dbReference>
<accession>A0A023B8A5</accession>
<name>A0A023B8A5_GRENI</name>
<keyword evidence="2" id="KW-1185">Reference proteome</keyword>
<evidence type="ECO:0000313" key="1">
    <source>
        <dbReference type="EMBL" id="EZG68229.1"/>
    </source>
</evidence>
<dbReference type="Proteomes" id="UP000019763">
    <property type="component" value="Unassembled WGS sequence"/>
</dbReference>
<gene>
    <name evidence="1" type="ORF">GNI_063210</name>
</gene>
<sequence>MLSAGIIRPSQLPCAAKSGYGKDKPLRVCGSYIPLNKLLKYSKNNMVSEYGGVTPDSCYRNILYETRPQVPLKETSKPLTTSYGPD</sequence>
<dbReference type="AlphaFoldDB" id="A0A023B8A5"/>
<organism evidence="1 2">
    <name type="scientific">Gregarina niphandrodes</name>
    <name type="common">Septate eugregarine</name>
    <dbReference type="NCBI Taxonomy" id="110365"/>
    <lineage>
        <taxon>Eukaryota</taxon>
        <taxon>Sar</taxon>
        <taxon>Alveolata</taxon>
        <taxon>Apicomplexa</taxon>
        <taxon>Conoidasida</taxon>
        <taxon>Gregarinasina</taxon>
        <taxon>Eugregarinorida</taxon>
        <taxon>Gregarinidae</taxon>
        <taxon>Gregarina</taxon>
    </lineage>
</organism>
<protein>
    <submittedName>
        <fullName evidence="1">Uncharacterized protein</fullName>
    </submittedName>
</protein>
<evidence type="ECO:0000313" key="2">
    <source>
        <dbReference type="Proteomes" id="UP000019763"/>
    </source>
</evidence>
<reference evidence="1" key="1">
    <citation type="submission" date="2013-12" db="EMBL/GenBank/DDBJ databases">
        <authorList>
            <person name="Omoto C.K."/>
            <person name="Sibley D."/>
            <person name="Venepally P."/>
            <person name="Hadjithomas M."/>
            <person name="Karamycheva S."/>
            <person name="Brunk B."/>
            <person name="Roos D."/>
            <person name="Caler E."/>
            <person name="Lorenzi H."/>
        </authorList>
    </citation>
    <scope>NUCLEOTIDE SEQUENCE</scope>
</reference>
<comment type="caution">
    <text evidence="1">The sequence shown here is derived from an EMBL/GenBank/DDBJ whole genome shotgun (WGS) entry which is preliminary data.</text>
</comment>